<protein>
    <submittedName>
        <fullName evidence="1">Str synth domain-containing protein</fullName>
    </submittedName>
</protein>
<sequence>MAKRNPPTTCKTLSELWVPECSGFLLGCLLAFALQTFFFLSPVSSATFVPTNSSFKGMIKLGEGIVNHPEDVSVDGNGVLYTTTGDGWIKRMHPNGTWEDWQQVGSQSLLGLTTTKENNVIIVCDSQQGLLKVSEEGVTVLVSQFNGSQLRFANDVIEASDGSLYFTVSSTKFTPAEYYLDLVSGEPHGVLLKYDPSTNQTSLVLDGLYFANGVALSEDERFLVVCESWKFRCVKHFLKVSGRTDREIFIDNLPGGPDNVNLARDGSFWISIIKMDPKGIQALQSCKESTQLLEAYPELIQLLIPMGKQAAAAVVNVKADGRLNREISDPNATDISFVTSAQGHDNNLYLASINSDFIGKLPLRPL</sequence>
<evidence type="ECO:0000313" key="2">
    <source>
        <dbReference type="Proteomes" id="UP000829398"/>
    </source>
</evidence>
<proteinExistence type="predicted"/>
<dbReference type="Proteomes" id="UP000829398">
    <property type="component" value="Chromosome 1"/>
</dbReference>
<name>A0ACB8P2E6_CITSI</name>
<accession>A0ACB8P2E6</accession>
<evidence type="ECO:0000313" key="1">
    <source>
        <dbReference type="EMBL" id="KAH9804662.1"/>
    </source>
</evidence>
<gene>
    <name evidence="1" type="ORF">KPL71_002198</name>
</gene>
<organism evidence="1 2">
    <name type="scientific">Citrus sinensis</name>
    <name type="common">Sweet orange</name>
    <name type="synonym">Citrus aurantium var. sinensis</name>
    <dbReference type="NCBI Taxonomy" id="2711"/>
    <lineage>
        <taxon>Eukaryota</taxon>
        <taxon>Viridiplantae</taxon>
        <taxon>Streptophyta</taxon>
        <taxon>Embryophyta</taxon>
        <taxon>Tracheophyta</taxon>
        <taxon>Spermatophyta</taxon>
        <taxon>Magnoliopsida</taxon>
        <taxon>eudicotyledons</taxon>
        <taxon>Gunneridae</taxon>
        <taxon>Pentapetalae</taxon>
        <taxon>rosids</taxon>
        <taxon>malvids</taxon>
        <taxon>Sapindales</taxon>
        <taxon>Rutaceae</taxon>
        <taxon>Aurantioideae</taxon>
        <taxon>Citrus</taxon>
    </lineage>
</organism>
<reference evidence="2" key="1">
    <citation type="journal article" date="2023" name="Hortic. Res.">
        <title>A chromosome-level phased genome enabling allele-level studies in sweet orange: a case study on citrus Huanglongbing tolerance.</title>
        <authorList>
            <person name="Wu B."/>
            <person name="Yu Q."/>
            <person name="Deng Z."/>
            <person name="Duan Y."/>
            <person name="Luo F."/>
            <person name="Gmitter F. Jr."/>
        </authorList>
    </citation>
    <scope>NUCLEOTIDE SEQUENCE [LARGE SCALE GENOMIC DNA]</scope>
    <source>
        <strain evidence="2">cv. Valencia</strain>
    </source>
</reference>
<keyword evidence="2" id="KW-1185">Reference proteome</keyword>
<comment type="caution">
    <text evidence="1">The sequence shown here is derived from an EMBL/GenBank/DDBJ whole genome shotgun (WGS) entry which is preliminary data.</text>
</comment>
<dbReference type="EMBL" id="CM039170">
    <property type="protein sequence ID" value="KAH9804662.1"/>
    <property type="molecule type" value="Genomic_DNA"/>
</dbReference>